<name>A0A9D7XQ17_9BACT</name>
<gene>
    <name evidence="1" type="ORF">IPP15_15360</name>
</gene>
<evidence type="ECO:0000313" key="1">
    <source>
        <dbReference type="EMBL" id="MBK9983725.1"/>
    </source>
</evidence>
<accession>A0A9D7XQ17</accession>
<dbReference type="AlphaFoldDB" id="A0A9D7XQ17"/>
<proteinExistence type="predicted"/>
<dbReference type="Proteomes" id="UP000808337">
    <property type="component" value="Unassembled WGS sequence"/>
</dbReference>
<comment type="caution">
    <text evidence="1">The sequence shown here is derived from an EMBL/GenBank/DDBJ whole genome shotgun (WGS) entry which is preliminary data.</text>
</comment>
<protein>
    <submittedName>
        <fullName evidence="1">Uncharacterized protein</fullName>
    </submittedName>
</protein>
<evidence type="ECO:0000313" key="2">
    <source>
        <dbReference type="Proteomes" id="UP000808337"/>
    </source>
</evidence>
<dbReference type="EMBL" id="JADKGY010000024">
    <property type="protein sequence ID" value="MBK9983725.1"/>
    <property type="molecule type" value="Genomic_DNA"/>
</dbReference>
<sequence>MLNKQSWAVAQDNVIQFGGEGIMVRNFNISNDGQSLTINSIPSAG</sequence>
<organism evidence="1 2">
    <name type="scientific">Candidatus Opimibacter skivensis</name>
    <dbReference type="NCBI Taxonomy" id="2982028"/>
    <lineage>
        <taxon>Bacteria</taxon>
        <taxon>Pseudomonadati</taxon>
        <taxon>Bacteroidota</taxon>
        <taxon>Saprospiria</taxon>
        <taxon>Saprospirales</taxon>
        <taxon>Saprospiraceae</taxon>
        <taxon>Candidatus Opimibacter</taxon>
    </lineage>
</organism>
<reference evidence="1 2" key="1">
    <citation type="submission" date="2020-10" db="EMBL/GenBank/DDBJ databases">
        <title>Connecting structure to function with the recovery of over 1000 high-quality activated sludge metagenome-assembled genomes encoding full-length rRNA genes using long-read sequencing.</title>
        <authorList>
            <person name="Singleton C.M."/>
            <person name="Petriglieri F."/>
            <person name="Kristensen J.M."/>
            <person name="Kirkegaard R.H."/>
            <person name="Michaelsen T.Y."/>
            <person name="Andersen M.H."/>
            <person name="Karst S.M."/>
            <person name="Dueholm M.S."/>
            <person name="Nielsen P.H."/>
            <person name="Albertsen M."/>
        </authorList>
    </citation>
    <scope>NUCLEOTIDE SEQUENCE [LARGE SCALE GENOMIC DNA]</scope>
    <source>
        <strain evidence="1">Ribe_18-Q3-R11-54_MAXAC.273</strain>
    </source>
</reference>